<accession>A0A1M5BRY8</accession>
<reference evidence="9" key="1">
    <citation type="submission" date="2016-11" db="EMBL/GenBank/DDBJ databases">
        <authorList>
            <person name="Varghese N."/>
            <person name="Submissions S."/>
        </authorList>
    </citation>
    <scope>NUCLEOTIDE SEQUENCE [LARGE SCALE GENOMIC DNA]</scope>
    <source>
        <strain evidence="9">DSM 17539</strain>
    </source>
</reference>
<sequence>MLKIFSLTAILEGISYLLLFGIGMPLKYMAQIPEPNIYIGYAHGFLFMAYVVLAIVVCVEKKWDLKMFAILFIASLVPFGTFYVDKKYLKPQMAVNSGQ</sequence>
<name>A0A1M5BRY8_9FLAO</name>
<organism evidence="8 9">
    <name type="scientific">Arenibacter palladensis</name>
    <dbReference type="NCBI Taxonomy" id="237373"/>
    <lineage>
        <taxon>Bacteria</taxon>
        <taxon>Pseudomonadati</taxon>
        <taxon>Bacteroidota</taxon>
        <taxon>Flavobacteriia</taxon>
        <taxon>Flavobacteriales</taxon>
        <taxon>Flavobacteriaceae</taxon>
        <taxon>Arenibacter</taxon>
    </lineage>
</organism>
<keyword evidence="4 6" id="KW-1133">Transmembrane helix</keyword>
<keyword evidence="9" id="KW-1185">Reference proteome</keyword>
<keyword evidence="5 6" id="KW-0472">Membrane</keyword>
<protein>
    <submittedName>
        <fullName evidence="8">Integral membrane protein</fullName>
    </submittedName>
</protein>
<evidence type="ECO:0000313" key="9">
    <source>
        <dbReference type="Proteomes" id="UP000184406"/>
    </source>
</evidence>
<evidence type="ECO:0000259" key="7">
    <source>
        <dbReference type="Pfam" id="PF12823"/>
    </source>
</evidence>
<proteinExistence type="predicted"/>
<dbReference type="EMBL" id="FQUX01000004">
    <property type="protein sequence ID" value="SHF45278.1"/>
    <property type="molecule type" value="Genomic_DNA"/>
</dbReference>
<feature type="transmembrane region" description="Helical" evidence="6">
    <location>
        <begin position="65"/>
        <end position="84"/>
    </location>
</feature>
<evidence type="ECO:0000256" key="5">
    <source>
        <dbReference type="ARBA" id="ARBA00023136"/>
    </source>
</evidence>
<dbReference type="OrthoDB" id="1121311at2"/>
<keyword evidence="3 6" id="KW-0812">Transmembrane</keyword>
<dbReference type="PANTHER" id="PTHR40077:SF1">
    <property type="entry name" value="MEMBRANE PROTEIN"/>
    <property type="match status" value="1"/>
</dbReference>
<dbReference type="RefSeq" id="WP_072862392.1">
    <property type="nucleotide sequence ID" value="NZ_FQUX01000004.1"/>
</dbReference>
<dbReference type="NCBIfam" id="TIGR03954">
    <property type="entry name" value="integ_memb_HG"/>
    <property type="match status" value="1"/>
</dbReference>
<evidence type="ECO:0000256" key="3">
    <source>
        <dbReference type="ARBA" id="ARBA00022692"/>
    </source>
</evidence>
<feature type="transmembrane region" description="Helical" evidence="6">
    <location>
        <begin position="6"/>
        <end position="26"/>
    </location>
</feature>
<evidence type="ECO:0000256" key="1">
    <source>
        <dbReference type="ARBA" id="ARBA00004651"/>
    </source>
</evidence>
<feature type="transmembrane region" description="Helical" evidence="6">
    <location>
        <begin position="38"/>
        <end position="59"/>
    </location>
</feature>
<dbReference type="Pfam" id="PF12823">
    <property type="entry name" value="DUF3817"/>
    <property type="match status" value="1"/>
</dbReference>
<keyword evidence="2" id="KW-1003">Cell membrane</keyword>
<evidence type="ECO:0000256" key="6">
    <source>
        <dbReference type="SAM" id="Phobius"/>
    </source>
</evidence>
<comment type="subcellular location">
    <subcellularLocation>
        <location evidence="1">Cell membrane</location>
        <topology evidence="1">Multi-pass membrane protein</topology>
    </subcellularLocation>
</comment>
<gene>
    <name evidence="8" type="ORF">SAMN03080594_104199</name>
</gene>
<evidence type="ECO:0000256" key="4">
    <source>
        <dbReference type="ARBA" id="ARBA00022989"/>
    </source>
</evidence>
<evidence type="ECO:0000313" key="8">
    <source>
        <dbReference type="EMBL" id="SHF45278.1"/>
    </source>
</evidence>
<dbReference type="Proteomes" id="UP000184406">
    <property type="component" value="Unassembled WGS sequence"/>
</dbReference>
<dbReference type="PANTHER" id="PTHR40077">
    <property type="entry name" value="MEMBRANE PROTEIN-RELATED"/>
    <property type="match status" value="1"/>
</dbReference>
<dbReference type="GO" id="GO:0005886">
    <property type="term" value="C:plasma membrane"/>
    <property type="evidence" value="ECO:0007669"/>
    <property type="project" value="UniProtKB-SubCell"/>
</dbReference>
<dbReference type="AlphaFoldDB" id="A0A1M5BRY8"/>
<feature type="domain" description="DUF3817" evidence="7">
    <location>
        <begin position="2"/>
        <end position="88"/>
    </location>
</feature>
<evidence type="ECO:0000256" key="2">
    <source>
        <dbReference type="ARBA" id="ARBA00022475"/>
    </source>
</evidence>
<dbReference type="InterPro" id="IPR023845">
    <property type="entry name" value="DUF3817_TM"/>
</dbReference>